<protein>
    <submittedName>
        <fullName evidence="5">ABC-2 type transport system ATP-binding protein</fullName>
    </submittedName>
</protein>
<dbReference type="SMART" id="SM00382">
    <property type="entry name" value="AAA"/>
    <property type="match status" value="1"/>
</dbReference>
<dbReference type="PANTHER" id="PTHR42939:SF1">
    <property type="entry name" value="ABC TRANSPORTER ATP-BINDING PROTEIN ALBC-RELATED"/>
    <property type="match status" value="1"/>
</dbReference>
<keyword evidence="3 5" id="KW-0067">ATP-binding</keyword>
<evidence type="ECO:0000256" key="2">
    <source>
        <dbReference type="ARBA" id="ARBA00022741"/>
    </source>
</evidence>
<dbReference type="GO" id="GO:0005524">
    <property type="term" value="F:ATP binding"/>
    <property type="evidence" value="ECO:0007669"/>
    <property type="project" value="UniProtKB-KW"/>
</dbReference>
<dbReference type="Gene3D" id="3.40.50.300">
    <property type="entry name" value="P-loop containing nucleotide triphosphate hydrolases"/>
    <property type="match status" value="1"/>
</dbReference>
<keyword evidence="6" id="KW-1185">Reference proteome</keyword>
<dbReference type="EMBL" id="QGDL01000003">
    <property type="protein sequence ID" value="PWJ30940.1"/>
    <property type="molecule type" value="Genomic_DNA"/>
</dbReference>
<dbReference type="SUPFAM" id="SSF52540">
    <property type="entry name" value="P-loop containing nucleoside triphosphate hydrolases"/>
    <property type="match status" value="1"/>
</dbReference>
<name>A0A2Y9BB40_9FIRM</name>
<dbReference type="AlphaFoldDB" id="A0A2Y9BB40"/>
<dbReference type="Pfam" id="PF00005">
    <property type="entry name" value="ABC_tran"/>
    <property type="match status" value="1"/>
</dbReference>
<proteinExistence type="predicted"/>
<dbReference type="InterPro" id="IPR003439">
    <property type="entry name" value="ABC_transporter-like_ATP-bd"/>
</dbReference>
<dbReference type="InterPro" id="IPR051782">
    <property type="entry name" value="ABC_Transporter_VariousFunc"/>
</dbReference>
<evidence type="ECO:0000259" key="4">
    <source>
        <dbReference type="PROSITE" id="PS50893"/>
    </source>
</evidence>
<reference evidence="5 6" key="1">
    <citation type="submission" date="2018-05" db="EMBL/GenBank/DDBJ databases">
        <title>The Hungate 1000. A catalogue of reference genomes from the rumen microbiome.</title>
        <authorList>
            <person name="Kelly W."/>
        </authorList>
    </citation>
    <scope>NUCLEOTIDE SEQUENCE [LARGE SCALE GENOMIC DNA]</scope>
    <source>
        <strain evidence="5 6">NLAE-zl-C242</strain>
    </source>
</reference>
<dbReference type="OrthoDB" id="9804819at2"/>
<dbReference type="RefSeq" id="WP_109730553.1">
    <property type="nucleotide sequence ID" value="NZ_BAAACK010000004.1"/>
</dbReference>
<dbReference type="InterPro" id="IPR027417">
    <property type="entry name" value="P-loop_NTPase"/>
</dbReference>
<accession>A0A2Y9BB40</accession>
<sequence length="299" mass="34133">MIEINDLTKTFQDITAVNHVSLEIPEGQVFGLLGTNGAGKSTLLRMLSGILKPDGGTILIDAIHIWDNPRVKENCFYLSDKQYFFPNASPEAMGRFYRGLYPSFCFGRYLDLLDDFDFDRFRKIRTFSKGMKKQIAVFASICAETPYIFCDEVFDGLDPVIRQSVTALIKSEMKRRPLTPVIASHNLKELEDFCDQIGILHKGGVLLSRDIHSMQYKTQKLQCILKEDQLSRLLEQADLVSVKQEGFLTTLLLRGSRGEITSFIEQFQPERYAFLPLTLEEIFINETEAIGYDIKLLFS</sequence>
<gene>
    <name evidence="5" type="ORF">A8806_103349</name>
</gene>
<dbReference type="CDD" id="cd03230">
    <property type="entry name" value="ABC_DR_subfamily_A"/>
    <property type="match status" value="1"/>
</dbReference>
<dbReference type="GO" id="GO:0016887">
    <property type="term" value="F:ATP hydrolysis activity"/>
    <property type="evidence" value="ECO:0007669"/>
    <property type="project" value="InterPro"/>
</dbReference>
<organism evidence="5 6">
    <name type="scientific">Faecalicatena orotica</name>
    <dbReference type="NCBI Taxonomy" id="1544"/>
    <lineage>
        <taxon>Bacteria</taxon>
        <taxon>Bacillati</taxon>
        <taxon>Bacillota</taxon>
        <taxon>Clostridia</taxon>
        <taxon>Lachnospirales</taxon>
        <taxon>Lachnospiraceae</taxon>
        <taxon>Faecalicatena</taxon>
    </lineage>
</organism>
<dbReference type="PANTHER" id="PTHR42939">
    <property type="entry name" value="ABC TRANSPORTER ATP-BINDING PROTEIN ALBC-RELATED"/>
    <property type="match status" value="1"/>
</dbReference>
<evidence type="ECO:0000256" key="3">
    <source>
        <dbReference type="ARBA" id="ARBA00022840"/>
    </source>
</evidence>
<keyword evidence="1" id="KW-0813">Transport</keyword>
<keyword evidence="2" id="KW-0547">Nucleotide-binding</keyword>
<feature type="domain" description="ABC transporter" evidence="4">
    <location>
        <begin position="2"/>
        <end position="227"/>
    </location>
</feature>
<evidence type="ECO:0000256" key="1">
    <source>
        <dbReference type="ARBA" id="ARBA00022448"/>
    </source>
</evidence>
<dbReference type="PROSITE" id="PS50893">
    <property type="entry name" value="ABC_TRANSPORTER_2"/>
    <property type="match status" value="1"/>
</dbReference>
<dbReference type="InterPro" id="IPR003593">
    <property type="entry name" value="AAA+_ATPase"/>
</dbReference>
<evidence type="ECO:0000313" key="5">
    <source>
        <dbReference type="EMBL" id="PWJ30940.1"/>
    </source>
</evidence>
<dbReference type="Proteomes" id="UP000245845">
    <property type="component" value="Unassembled WGS sequence"/>
</dbReference>
<evidence type="ECO:0000313" key="6">
    <source>
        <dbReference type="Proteomes" id="UP000245845"/>
    </source>
</evidence>
<comment type="caution">
    <text evidence="5">The sequence shown here is derived from an EMBL/GenBank/DDBJ whole genome shotgun (WGS) entry which is preliminary data.</text>
</comment>